<dbReference type="InterPro" id="IPR009061">
    <property type="entry name" value="DNA-bd_dom_put_sf"/>
</dbReference>
<feature type="compositionally biased region" description="Low complexity" evidence="1">
    <location>
        <begin position="227"/>
        <end position="240"/>
    </location>
</feature>
<protein>
    <submittedName>
        <fullName evidence="3">MerR family transcriptional regulator</fullName>
    </submittedName>
</protein>
<evidence type="ECO:0000256" key="1">
    <source>
        <dbReference type="SAM" id="MobiDB-lite"/>
    </source>
</evidence>
<accession>A0ABT7EVH5</accession>
<dbReference type="SUPFAM" id="SSF46955">
    <property type="entry name" value="Putative DNA-binding domain"/>
    <property type="match status" value="1"/>
</dbReference>
<organism evidence="3 4">
    <name type="scientific">Pseudodonghicola flavimaris</name>
    <dbReference type="NCBI Taxonomy" id="3050036"/>
    <lineage>
        <taxon>Bacteria</taxon>
        <taxon>Pseudomonadati</taxon>
        <taxon>Pseudomonadota</taxon>
        <taxon>Alphaproteobacteria</taxon>
        <taxon>Rhodobacterales</taxon>
        <taxon>Paracoccaceae</taxon>
        <taxon>Pseudodonghicola</taxon>
    </lineage>
</organism>
<reference evidence="3 4" key="1">
    <citation type="submission" date="2023-05" db="EMBL/GenBank/DDBJ databases">
        <title>Pseudodonghicola sp. nov.</title>
        <authorList>
            <person name="Huang J."/>
        </authorList>
    </citation>
    <scope>NUCLEOTIDE SEQUENCE [LARGE SCALE GENOMIC DNA]</scope>
    <source>
        <strain evidence="3 4">IC7</strain>
    </source>
</reference>
<dbReference type="Pfam" id="PF13411">
    <property type="entry name" value="MerR_1"/>
    <property type="match status" value="1"/>
</dbReference>
<feature type="compositionally biased region" description="Low complexity" evidence="1">
    <location>
        <begin position="203"/>
        <end position="212"/>
    </location>
</feature>
<feature type="compositionally biased region" description="Low complexity" evidence="1">
    <location>
        <begin position="186"/>
        <end position="195"/>
    </location>
</feature>
<dbReference type="RefSeq" id="WP_284479163.1">
    <property type="nucleotide sequence ID" value="NZ_JASNJD010000001.1"/>
</dbReference>
<dbReference type="CDD" id="cd04765">
    <property type="entry name" value="HTH_MlrA-like_sg2"/>
    <property type="match status" value="1"/>
</dbReference>
<feature type="domain" description="HTH merR-type" evidence="2">
    <location>
        <begin position="10"/>
        <end position="78"/>
    </location>
</feature>
<dbReference type="EMBL" id="JASNJD010000001">
    <property type="protein sequence ID" value="MDK3016348.1"/>
    <property type="molecule type" value="Genomic_DNA"/>
</dbReference>
<dbReference type="Gene3D" id="1.10.1660.10">
    <property type="match status" value="1"/>
</dbReference>
<dbReference type="InterPro" id="IPR000551">
    <property type="entry name" value="MerR-type_HTH_dom"/>
</dbReference>
<gene>
    <name evidence="3" type="ORF">QO033_01595</name>
</gene>
<keyword evidence="4" id="KW-1185">Reference proteome</keyword>
<name>A0ABT7EVH5_9RHOB</name>
<dbReference type="SMART" id="SM00422">
    <property type="entry name" value="HTH_MERR"/>
    <property type="match status" value="1"/>
</dbReference>
<dbReference type="PROSITE" id="PS50937">
    <property type="entry name" value="HTH_MERR_2"/>
    <property type="match status" value="1"/>
</dbReference>
<dbReference type="Proteomes" id="UP001243757">
    <property type="component" value="Unassembled WGS sequence"/>
</dbReference>
<sequence>MAKSPDAFRTISEVATWLGVQAHVLRFWESKFTQVKPVKRAGGRRYYRPSDMRLIGGIKTLLHDDGMTIKGVQKILREQGVAHVSSLSPPLDGEAVEDAFALDVTPPQEERGTVVAFKAKPIADAAVSRPRAPAEQPPSAQQMLPLDDPAPAQESDSPGEEITSATPEAGGLPPVETMPERESLTTEEAATAEPAPATPEPAPEAQSPAAAKAPDDPVEVSAEGSVTPAPEDTPTAAPLPGFLNPDRPASPMATPPQAPEQTPSLRVVAIADPLHEDAQSYTPGLLGHLAGIDRLSRLQAARIAPFVRALRDWYERQEKATRG</sequence>
<comment type="caution">
    <text evidence="3">The sequence shown here is derived from an EMBL/GenBank/DDBJ whole genome shotgun (WGS) entry which is preliminary data.</text>
</comment>
<evidence type="ECO:0000259" key="2">
    <source>
        <dbReference type="PROSITE" id="PS50937"/>
    </source>
</evidence>
<evidence type="ECO:0000313" key="4">
    <source>
        <dbReference type="Proteomes" id="UP001243757"/>
    </source>
</evidence>
<feature type="region of interest" description="Disordered" evidence="1">
    <location>
        <begin position="126"/>
        <end position="262"/>
    </location>
</feature>
<proteinExistence type="predicted"/>
<evidence type="ECO:0000313" key="3">
    <source>
        <dbReference type="EMBL" id="MDK3016348.1"/>
    </source>
</evidence>